<feature type="transmembrane region" description="Helical" evidence="1">
    <location>
        <begin position="113"/>
        <end position="131"/>
    </location>
</feature>
<organism evidence="2 3">
    <name type="scientific">Pseudoalteromonas piscicida</name>
    <dbReference type="NCBI Taxonomy" id="43662"/>
    <lineage>
        <taxon>Bacteria</taxon>
        <taxon>Pseudomonadati</taxon>
        <taxon>Pseudomonadota</taxon>
        <taxon>Gammaproteobacteria</taxon>
        <taxon>Alteromonadales</taxon>
        <taxon>Pseudoalteromonadaceae</taxon>
        <taxon>Pseudoalteromonas</taxon>
    </lineage>
</organism>
<keyword evidence="3" id="KW-1185">Reference proteome</keyword>
<feature type="transmembrane region" description="Helical" evidence="1">
    <location>
        <begin position="367"/>
        <end position="387"/>
    </location>
</feature>
<feature type="transmembrane region" description="Helical" evidence="1">
    <location>
        <begin position="227"/>
        <end position="254"/>
    </location>
</feature>
<dbReference type="RefSeq" id="WP_099641951.1">
    <property type="nucleotide sequence ID" value="NZ_NKHF01000043.1"/>
</dbReference>
<keyword evidence="1" id="KW-0472">Membrane</keyword>
<keyword evidence="1" id="KW-0812">Transmembrane</keyword>
<accession>A0A2A5JQX1</accession>
<feature type="transmembrane region" description="Helical" evidence="1">
    <location>
        <begin position="138"/>
        <end position="156"/>
    </location>
</feature>
<dbReference type="Proteomes" id="UP000228621">
    <property type="component" value="Unassembled WGS sequence"/>
</dbReference>
<feature type="transmembrane region" description="Helical" evidence="1">
    <location>
        <begin position="21"/>
        <end position="42"/>
    </location>
</feature>
<dbReference type="EMBL" id="NKHF01000043">
    <property type="protein sequence ID" value="PCK31843.1"/>
    <property type="molecule type" value="Genomic_DNA"/>
</dbReference>
<gene>
    <name evidence="2" type="ORF">CEX98_10115</name>
</gene>
<feature type="transmembrane region" description="Helical" evidence="1">
    <location>
        <begin position="162"/>
        <end position="179"/>
    </location>
</feature>
<dbReference type="AlphaFoldDB" id="A0A2A5JQX1"/>
<feature type="transmembrane region" description="Helical" evidence="1">
    <location>
        <begin position="313"/>
        <end position="334"/>
    </location>
</feature>
<comment type="caution">
    <text evidence="2">The sequence shown here is derived from an EMBL/GenBank/DDBJ whole genome shotgun (WGS) entry which is preliminary data.</text>
</comment>
<evidence type="ECO:0000256" key="1">
    <source>
        <dbReference type="SAM" id="Phobius"/>
    </source>
</evidence>
<proteinExistence type="predicted"/>
<evidence type="ECO:0000313" key="3">
    <source>
        <dbReference type="Proteomes" id="UP000228621"/>
    </source>
</evidence>
<feature type="transmembrane region" description="Helical" evidence="1">
    <location>
        <begin position="393"/>
        <end position="412"/>
    </location>
</feature>
<feature type="transmembrane region" description="Helical" evidence="1">
    <location>
        <begin position="48"/>
        <end position="69"/>
    </location>
</feature>
<feature type="transmembrane region" description="Helical" evidence="1">
    <location>
        <begin position="340"/>
        <end position="360"/>
    </location>
</feature>
<reference evidence="3" key="1">
    <citation type="journal article" date="2019" name="Genome Announc.">
        <title>Draft Genome Sequence of Pseudoalteromonas piscicida Strain 36Y ROTHPW, an Hypersaline Seawater Isolate from the South Coast of Sonora, Mexico.</title>
        <authorList>
            <person name="Sanchez-Diaz R."/>
            <person name="Molina-Garza Z.J."/>
            <person name="Cruz-Suarez L.E."/>
            <person name="Selvin J."/>
            <person name="Kiran G.S."/>
            <person name="Ibarra-Gamez J.C."/>
            <person name="Gomez-Gil B."/>
            <person name="Galaviz-Silva L."/>
        </authorList>
    </citation>
    <scope>NUCLEOTIDE SEQUENCE [LARGE SCALE GENOMIC DNA]</scope>
    <source>
        <strain evidence="3">36Y_RITHPW</strain>
    </source>
</reference>
<name>A0A2A5JQX1_PSEO7</name>
<protein>
    <submittedName>
        <fullName evidence="2">Uncharacterized protein</fullName>
    </submittedName>
</protein>
<evidence type="ECO:0000313" key="2">
    <source>
        <dbReference type="EMBL" id="PCK31843.1"/>
    </source>
</evidence>
<dbReference type="OrthoDB" id="6281851at2"/>
<sequence length="417" mass="46951">MIASTTRNWWSGLLGFWLKECGAANFFIPGVIAAILAPWLFLVEDRGLQSFSLTFSISALWMAFCWQIVKLQAQENALLLPALKLHVYKQGWIILAFGYALNSLALIEIPLTSVASGMLFSSAFCGCFFLLSMRNSAYFKHNSYFFMLILMLSMFFGEQPMVLVLLSLPPTIISLYLIATKQKNCQWHPLAYQTYLNNIQTGWLPVNTFSPEKVTQKFRQVFMPMSYFAGNILVQTSQVFILAGVLSIIAAGYFGTNVHFLVILMDMLLVMIAIFICWSKLQTKMSWDRLYLLPIYSSLNALKQAYHFATVKLALYLSLYQLAVIVVCDTFLTMQPVNNYLIMFVGSITGFLLCIAIGSIVRNAITLSLSCMLVLALHSAFKAYLLSHAQTPLSLFLLAIYSALVVALLLYANRKVR</sequence>
<keyword evidence="1" id="KW-1133">Transmembrane helix</keyword>
<feature type="transmembrane region" description="Helical" evidence="1">
    <location>
        <begin position="260"/>
        <end position="279"/>
    </location>
</feature>